<sequence length="203" mass="22583">MDDPICSAVLSSAPIDQGVVHGFFSQNAGDWLGAEKFESCIPIPRDELSLGRREDRTFVAEFLNTGEPDRICLFFSVLFDCDQGYSKVRTPYVFASRSAAETPMAVWYFLQGPLVTIDGVDEAMLDSTEWPAICILTRTGIGHPIESGVQLGPDTIRVIAENTQFIMIGAFDCGERLIWSRTDQSFQNATAWFSTTPTHRFPK</sequence>
<protein>
    <submittedName>
        <fullName evidence="1">Uncharacterized protein</fullName>
    </submittedName>
</protein>
<dbReference type="RefSeq" id="WP_194450195.1">
    <property type="nucleotide sequence ID" value="NZ_CP063849.1"/>
</dbReference>
<dbReference type="AlphaFoldDB" id="A0A7S7NRN1"/>
<reference evidence="1 2" key="1">
    <citation type="submission" date="2020-10" db="EMBL/GenBank/DDBJ databases">
        <title>Complete genome sequence of Paludibaculum fermentans P105T, a facultatively anaerobic acidobacterium capable of dissimilatory Fe(III) reduction.</title>
        <authorList>
            <person name="Dedysh S.N."/>
            <person name="Beletsky A.V."/>
            <person name="Kulichevskaya I.S."/>
            <person name="Mardanov A.V."/>
            <person name="Ravin N.V."/>
        </authorList>
    </citation>
    <scope>NUCLEOTIDE SEQUENCE [LARGE SCALE GENOMIC DNA]</scope>
    <source>
        <strain evidence="1 2">P105</strain>
    </source>
</reference>
<accession>A0A7S7NRN1</accession>
<evidence type="ECO:0000313" key="2">
    <source>
        <dbReference type="Proteomes" id="UP000593892"/>
    </source>
</evidence>
<dbReference type="Proteomes" id="UP000593892">
    <property type="component" value="Chromosome"/>
</dbReference>
<dbReference type="KEGG" id="pfer:IRI77_00800"/>
<organism evidence="1 2">
    <name type="scientific">Paludibaculum fermentans</name>
    <dbReference type="NCBI Taxonomy" id="1473598"/>
    <lineage>
        <taxon>Bacteria</taxon>
        <taxon>Pseudomonadati</taxon>
        <taxon>Acidobacteriota</taxon>
        <taxon>Terriglobia</taxon>
        <taxon>Bryobacterales</taxon>
        <taxon>Bryobacteraceae</taxon>
        <taxon>Paludibaculum</taxon>
    </lineage>
</organism>
<keyword evidence="2" id="KW-1185">Reference proteome</keyword>
<dbReference type="EMBL" id="CP063849">
    <property type="protein sequence ID" value="QOY88533.1"/>
    <property type="molecule type" value="Genomic_DNA"/>
</dbReference>
<name>A0A7S7NRN1_PALFE</name>
<gene>
    <name evidence="1" type="ORF">IRI77_00800</name>
</gene>
<proteinExistence type="predicted"/>
<evidence type="ECO:0000313" key="1">
    <source>
        <dbReference type="EMBL" id="QOY88533.1"/>
    </source>
</evidence>